<dbReference type="SUPFAM" id="SSF53098">
    <property type="entry name" value="Ribonuclease H-like"/>
    <property type="match status" value="1"/>
</dbReference>
<dbReference type="PANTHER" id="PTHR47074">
    <property type="entry name" value="BNAC02G40300D PROTEIN"/>
    <property type="match status" value="1"/>
</dbReference>
<dbReference type="OMA" id="QRNFEWD"/>
<dbReference type="AlphaFoldDB" id="A0A0P0VD96"/>
<dbReference type="InterPro" id="IPR036397">
    <property type="entry name" value="RNaseH_sf"/>
</dbReference>
<dbReference type="Pfam" id="PF13966">
    <property type="entry name" value="zf-RVT"/>
    <property type="match status" value="1"/>
</dbReference>
<dbReference type="GO" id="GO:0003676">
    <property type="term" value="F:nucleic acid binding"/>
    <property type="evidence" value="ECO:0007669"/>
    <property type="project" value="InterPro"/>
</dbReference>
<dbReference type="EMBL" id="AP008207">
    <property type="protein sequence ID" value="BAF07425.1"/>
    <property type="molecule type" value="Genomic_DNA"/>
</dbReference>
<dbReference type="Pfam" id="PF13456">
    <property type="entry name" value="RVT_3"/>
    <property type="match status" value="1"/>
</dbReference>
<dbReference type="Proteomes" id="UP000000763">
    <property type="component" value="Chromosome 1"/>
</dbReference>
<evidence type="ECO:0000313" key="4">
    <source>
        <dbReference type="Proteomes" id="UP000000763"/>
    </source>
</evidence>
<feature type="non-terminal residue" evidence="3">
    <location>
        <position position="1"/>
    </location>
</feature>
<dbReference type="Gramene" id="Os01t0967700-01">
    <property type="protein sequence ID" value="Os01t0967700-01"/>
    <property type="gene ID" value="Os01g0967700"/>
</dbReference>
<feature type="domain" description="Reverse transcriptase zinc-binding" evidence="2">
    <location>
        <begin position="70"/>
        <end position="171"/>
    </location>
</feature>
<dbReference type="InterPro" id="IPR002156">
    <property type="entry name" value="RNaseH_domain"/>
</dbReference>
<feature type="domain" description="RNase H type-1" evidence="1">
    <location>
        <begin position="273"/>
        <end position="341"/>
    </location>
</feature>
<dbReference type="InterPro" id="IPR052929">
    <property type="entry name" value="RNase_H-like_EbsB-rel"/>
</dbReference>
<gene>
    <name evidence="3" type="ordered locus">Os01g0967700</name>
</gene>
<reference evidence="4" key="2">
    <citation type="journal article" date="2008" name="Nucleic Acids Res.">
        <title>The rice annotation project database (RAP-DB): 2008 update.</title>
        <authorList>
            <consortium name="The rice annotation project (RAP)"/>
        </authorList>
    </citation>
    <scope>GENOME REANNOTATION</scope>
    <source>
        <strain evidence="4">cv. Nipponbare</strain>
    </source>
</reference>
<dbReference type="GO" id="GO:0004523">
    <property type="term" value="F:RNA-DNA hybrid ribonuclease activity"/>
    <property type="evidence" value="ECO:0007669"/>
    <property type="project" value="InterPro"/>
</dbReference>
<protein>
    <submittedName>
        <fullName evidence="3">Os01g0967700 protein</fullName>
    </submittedName>
</protein>
<dbReference type="InterPro" id="IPR026960">
    <property type="entry name" value="RVT-Znf"/>
</dbReference>
<reference evidence="3 4" key="1">
    <citation type="journal article" date="2005" name="Nature">
        <title>The map-based sequence of the rice genome.</title>
        <authorList>
            <consortium name="International rice genome sequencing project (IRGSP)"/>
            <person name="Matsumoto T."/>
            <person name="Wu J."/>
            <person name="Kanamori H."/>
            <person name="Katayose Y."/>
            <person name="Fujisawa M."/>
            <person name="Namiki N."/>
            <person name="Mizuno H."/>
            <person name="Yamamoto K."/>
            <person name="Antonio B.A."/>
            <person name="Baba T."/>
            <person name="Sakata K."/>
            <person name="Nagamura Y."/>
            <person name="Aoki H."/>
            <person name="Arikawa K."/>
            <person name="Arita K."/>
            <person name="Bito T."/>
            <person name="Chiden Y."/>
            <person name="Fujitsuka N."/>
            <person name="Fukunaka R."/>
            <person name="Hamada M."/>
            <person name="Harada C."/>
            <person name="Hayashi A."/>
            <person name="Hijishita S."/>
            <person name="Honda M."/>
            <person name="Hosokawa S."/>
            <person name="Ichikawa Y."/>
            <person name="Idonuma A."/>
            <person name="Iijima M."/>
            <person name="Ikeda M."/>
            <person name="Ikeno M."/>
            <person name="Ito K."/>
            <person name="Ito S."/>
            <person name="Ito T."/>
            <person name="Ito Y."/>
            <person name="Ito Y."/>
            <person name="Iwabuchi A."/>
            <person name="Kamiya K."/>
            <person name="Karasawa W."/>
            <person name="Kurita K."/>
            <person name="Katagiri S."/>
            <person name="Kikuta A."/>
            <person name="Kobayashi H."/>
            <person name="Kobayashi N."/>
            <person name="Machita K."/>
            <person name="Maehara T."/>
            <person name="Masukawa M."/>
            <person name="Mizubayashi T."/>
            <person name="Mukai Y."/>
            <person name="Nagasaki H."/>
            <person name="Nagata Y."/>
            <person name="Naito S."/>
            <person name="Nakashima M."/>
            <person name="Nakama Y."/>
            <person name="Nakamichi Y."/>
            <person name="Nakamura M."/>
            <person name="Meguro A."/>
            <person name="Negishi M."/>
            <person name="Ohta I."/>
            <person name="Ohta T."/>
            <person name="Okamoto M."/>
            <person name="Ono N."/>
            <person name="Saji S."/>
            <person name="Sakaguchi M."/>
            <person name="Sakai K."/>
            <person name="Shibata M."/>
            <person name="Shimokawa T."/>
            <person name="Song J."/>
            <person name="Takazaki Y."/>
            <person name="Terasawa K."/>
            <person name="Tsugane M."/>
            <person name="Tsuji K."/>
            <person name="Ueda S."/>
            <person name="Waki K."/>
            <person name="Yamagata H."/>
            <person name="Yamamoto M."/>
            <person name="Yamamoto S."/>
            <person name="Yamane H."/>
            <person name="Yoshiki S."/>
            <person name="Yoshihara R."/>
            <person name="Yukawa K."/>
            <person name="Zhong H."/>
            <person name="Yano M."/>
            <person name="Yuan Q."/>
            <person name="Ouyang S."/>
            <person name="Liu J."/>
            <person name="Jones K.M."/>
            <person name="Gansberger K."/>
            <person name="Moffat K."/>
            <person name="Hill J."/>
            <person name="Bera J."/>
            <person name="Fadrosh D."/>
            <person name="Jin S."/>
            <person name="Johri S."/>
            <person name="Kim M."/>
            <person name="Overton L."/>
            <person name="Reardon M."/>
            <person name="Tsitrin T."/>
            <person name="Vuong H."/>
            <person name="Weaver B."/>
            <person name="Ciecko A."/>
            <person name="Tallon L."/>
            <person name="Jackson J."/>
            <person name="Pai G."/>
            <person name="Aken S.V."/>
            <person name="Utterback T."/>
            <person name="Reidmuller S."/>
            <person name="Feldblyum T."/>
            <person name="Hsiao J."/>
            <person name="Zismann V."/>
            <person name="Iobst S."/>
            <person name="de Vazeille A.R."/>
            <person name="Buell C.R."/>
            <person name="Ying K."/>
            <person name="Li Y."/>
            <person name="Lu T."/>
            <person name="Huang Y."/>
            <person name="Zhao Q."/>
            <person name="Feng Q."/>
            <person name="Zhang L."/>
            <person name="Zhu J."/>
            <person name="Weng Q."/>
            <person name="Mu J."/>
            <person name="Lu Y."/>
            <person name="Fan D."/>
            <person name="Liu Y."/>
            <person name="Guan J."/>
            <person name="Zhang Y."/>
            <person name="Yu S."/>
            <person name="Liu X."/>
            <person name="Zhang Y."/>
            <person name="Hong G."/>
            <person name="Han B."/>
            <person name="Choisne N."/>
            <person name="Demange N."/>
            <person name="Orjeda G."/>
            <person name="Samain S."/>
            <person name="Cattolico L."/>
            <person name="Pelletier E."/>
            <person name="Couloux A."/>
            <person name="Segurens B."/>
            <person name="Wincker P."/>
            <person name="D'Hont A."/>
            <person name="Scarpelli C."/>
            <person name="Weissenbach J."/>
            <person name="Salanoubat M."/>
            <person name="Quetier F."/>
            <person name="Yu Y."/>
            <person name="Kim H.R."/>
            <person name="Rambo T."/>
            <person name="Currie J."/>
            <person name="Collura K."/>
            <person name="Luo M."/>
            <person name="Yang T."/>
            <person name="Ammiraju J.S.S."/>
            <person name="Engler F."/>
            <person name="Soderlund C."/>
            <person name="Wing R.A."/>
            <person name="Palmer L.E."/>
            <person name="de la Bastide M."/>
            <person name="Spiegel L."/>
            <person name="Nascimento L."/>
            <person name="Zutavern T."/>
            <person name="O'Shaughnessy A."/>
            <person name="Dike S."/>
            <person name="Dedhia N."/>
            <person name="Preston R."/>
            <person name="Balija V."/>
            <person name="McCombie W.R."/>
            <person name="Chow T."/>
            <person name="Chen H."/>
            <person name="Chung M."/>
            <person name="Chen C."/>
            <person name="Shaw J."/>
            <person name="Wu H."/>
            <person name="Hsiao K."/>
            <person name="Chao Y."/>
            <person name="Chu M."/>
            <person name="Cheng C."/>
            <person name="Hour A."/>
            <person name="Lee P."/>
            <person name="Lin S."/>
            <person name="Lin Y."/>
            <person name="Liou J."/>
            <person name="Liu S."/>
            <person name="Hsing Y."/>
            <person name="Raghuvanshi S."/>
            <person name="Mohanty A."/>
            <person name="Bharti A.K."/>
            <person name="Gaur A."/>
            <person name="Gupta V."/>
            <person name="Kumar D."/>
            <person name="Ravi V."/>
            <person name="Vij S."/>
            <person name="Kapur A."/>
            <person name="Khurana P."/>
            <person name="Khurana P."/>
            <person name="Khurana J.P."/>
            <person name="Tyagi A.K."/>
            <person name="Gaikwad K."/>
            <person name="Singh A."/>
            <person name="Dalal V."/>
            <person name="Srivastava S."/>
            <person name="Dixit A."/>
            <person name="Pal A.K."/>
            <person name="Ghazi I.A."/>
            <person name="Yadav M."/>
            <person name="Pandit A."/>
            <person name="Bhargava A."/>
            <person name="Sureshbabu K."/>
            <person name="Batra K."/>
            <person name="Sharma T.R."/>
            <person name="Mohapatra T."/>
            <person name="Singh N.K."/>
            <person name="Messing J."/>
            <person name="Nelson A.B."/>
            <person name="Fuks G."/>
            <person name="Kavchok S."/>
            <person name="Keizer G."/>
            <person name="Linton E."/>
            <person name="Llaca V."/>
            <person name="Song R."/>
            <person name="Tanyolac B."/>
            <person name="Young S."/>
            <person name="Ho-Il K."/>
            <person name="Hahn J.H."/>
            <person name="Sangsakoo G."/>
            <person name="Vanavichit A."/>
            <person name="de Mattos Luiz.A.T."/>
            <person name="Zimmer P.D."/>
            <person name="Malone G."/>
            <person name="Dellagostin O."/>
            <person name="de Oliveira A.C."/>
            <person name="Bevan M."/>
            <person name="Bancroft I."/>
            <person name="Minx P."/>
            <person name="Cordum H."/>
            <person name="Wilson R."/>
            <person name="Cheng Z."/>
            <person name="Jin W."/>
            <person name="Jiang J."/>
            <person name="Leong S.A."/>
            <person name="Iwama H."/>
            <person name="Gojobori T."/>
            <person name="Itoh T."/>
            <person name="Niimura Y."/>
            <person name="Fujii Y."/>
            <person name="Habara T."/>
            <person name="Sakai H."/>
            <person name="Sato Y."/>
            <person name="Wilson G."/>
            <person name="Kumar K."/>
            <person name="McCouch S."/>
            <person name="Juretic N."/>
            <person name="Hoen D."/>
            <person name="Wright S."/>
            <person name="Bruskiewich R."/>
            <person name="Bureau T."/>
            <person name="Miyao A."/>
            <person name="Hirochika H."/>
            <person name="Nishikawa T."/>
            <person name="Kadowaki K."/>
            <person name="Sugiura M."/>
            <person name="Burr B."/>
            <person name="Sasaki T."/>
        </authorList>
    </citation>
    <scope>NUCLEOTIDE SEQUENCE [LARGE SCALE GENOMIC DNA]</scope>
    <source>
        <strain evidence="4">cv. Nipponbare</strain>
    </source>
</reference>
<organism evidence="3 4">
    <name type="scientific">Oryza sativa subsp. japonica</name>
    <name type="common">Rice</name>
    <dbReference type="NCBI Taxonomy" id="39947"/>
    <lineage>
        <taxon>Eukaryota</taxon>
        <taxon>Viridiplantae</taxon>
        <taxon>Streptophyta</taxon>
        <taxon>Embryophyta</taxon>
        <taxon>Tracheophyta</taxon>
        <taxon>Spermatophyta</taxon>
        <taxon>Magnoliopsida</taxon>
        <taxon>Liliopsida</taxon>
        <taxon>Poales</taxon>
        <taxon>Poaceae</taxon>
        <taxon>BOP clade</taxon>
        <taxon>Oryzoideae</taxon>
        <taxon>Oryzeae</taxon>
        <taxon>Oryzinae</taxon>
        <taxon>Oryza</taxon>
        <taxon>Oryza sativa</taxon>
    </lineage>
</organism>
<name>A0A0P0VD96_ORYSJ</name>
<sequence length="343" mass="38998">AGVTRRPITPRRGTVLNKVADLIDPATGWWDKPLVEEIFWESDARNILAIPVRLDTNDFVAWHFDTRGMYSVKSAYHVLEDQRERSAKKQEGGSSSGAVNQRNFEWDKIWSLQCIPKVKQFIWRLAHNSLPLKLNIKRRVPDAETLCPVCKRFDENGGHCFLQCKPMKLCWRILCLEDIRLSLTQLVSARDVVQTILKLENDRRMEVFFLLWVWWYARNKVNSGEDVIRVEEVVHKVKQLICDHASLRKGKHPKVNVQRNKWVPPVDGNLKLNFDGAFRAVNKSGGYDFLVRDHRGCAVLAGAGCLEHVHDAFAAEAEAGLAGLKSAISHGINSVQVETDSPS</sequence>
<evidence type="ECO:0000259" key="1">
    <source>
        <dbReference type="Pfam" id="PF13456"/>
    </source>
</evidence>
<evidence type="ECO:0000313" key="3">
    <source>
        <dbReference type="EMBL" id="BAF07425.1"/>
    </source>
</evidence>
<dbReference type="SMR" id="A0A0P0VD96"/>
<evidence type="ECO:0000259" key="2">
    <source>
        <dbReference type="Pfam" id="PF13966"/>
    </source>
</evidence>
<dbReference type="InterPro" id="IPR012337">
    <property type="entry name" value="RNaseH-like_sf"/>
</dbReference>
<accession>A0A0P0VD96</accession>
<dbReference type="KEGG" id="dosa:Os01g0967700"/>
<dbReference type="Gene3D" id="3.30.420.10">
    <property type="entry name" value="Ribonuclease H-like superfamily/Ribonuclease H"/>
    <property type="match status" value="1"/>
</dbReference>
<dbReference type="PANTHER" id="PTHR47074:SF70">
    <property type="entry name" value="OS07G0513450 PROTEIN"/>
    <property type="match status" value="1"/>
</dbReference>
<proteinExistence type="predicted"/>